<evidence type="ECO:0000256" key="24">
    <source>
        <dbReference type="PIRSR" id="PIRSR607754-2"/>
    </source>
</evidence>
<evidence type="ECO:0000256" key="16">
    <source>
        <dbReference type="ARBA" id="ARBA00023180"/>
    </source>
</evidence>
<keyword evidence="11" id="KW-0735">Signal-anchor</keyword>
<organism evidence="27 28">
    <name type="scientific">Agrilus planipennis</name>
    <name type="common">Emerald ash borer</name>
    <name type="synonym">Agrilus marcopoli</name>
    <dbReference type="NCBI Taxonomy" id="224129"/>
    <lineage>
        <taxon>Eukaryota</taxon>
        <taxon>Metazoa</taxon>
        <taxon>Ecdysozoa</taxon>
        <taxon>Arthropoda</taxon>
        <taxon>Hexapoda</taxon>
        <taxon>Insecta</taxon>
        <taxon>Pterygota</taxon>
        <taxon>Neoptera</taxon>
        <taxon>Endopterygota</taxon>
        <taxon>Coleoptera</taxon>
        <taxon>Polyphaga</taxon>
        <taxon>Elateriformia</taxon>
        <taxon>Buprestoidea</taxon>
        <taxon>Buprestidae</taxon>
        <taxon>Agrilinae</taxon>
        <taxon>Agrilus</taxon>
    </lineage>
</organism>
<keyword evidence="27" id="KW-1185">Reference proteome</keyword>
<feature type="transmembrane region" description="Helical" evidence="26">
    <location>
        <begin position="12"/>
        <end position="32"/>
    </location>
</feature>
<dbReference type="RefSeq" id="XP_018322841.1">
    <property type="nucleotide sequence ID" value="XM_018467339.2"/>
</dbReference>
<dbReference type="PANTHER" id="PTHR12871:SF0">
    <property type="entry name" value="ALPHA-1,6-MANNOSYL-GLYCOPROTEIN 2-BETA-N-ACETYLGLUCOSAMINYLTRANSFERASE"/>
    <property type="match status" value="1"/>
</dbReference>
<dbReference type="OrthoDB" id="6019616at2759"/>
<keyword evidence="9 26" id="KW-0812">Transmembrane</keyword>
<keyword evidence="13" id="KW-0333">Golgi apparatus</keyword>
<feature type="binding site" evidence="24">
    <location>
        <position position="322"/>
    </location>
    <ligand>
        <name>Mn(2+)</name>
        <dbReference type="ChEBI" id="CHEBI:29035"/>
    </ligand>
</feature>
<feature type="disulfide bond" evidence="25">
    <location>
        <begin position="148"/>
        <end position="162"/>
    </location>
</feature>
<dbReference type="PANTHER" id="PTHR12871">
    <property type="entry name" value="BETA-1,2-N-ACETYLGLUCOSAMINYLTRANSFERASE II"/>
    <property type="match status" value="1"/>
</dbReference>
<dbReference type="GO" id="GO:0000139">
    <property type="term" value="C:Golgi membrane"/>
    <property type="evidence" value="ECO:0007669"/>
    <property type="project" value="UniProtKB-SubCell"/>
</dbReference>
<keyword evidence="16" id="KW-0325">Glycoprotein</keyword>
<dbReference type="GO" id="GO:0005795">
    <property type="term" value="C:Golgi stack"/>
    <property type="evidence" value="ECO:0007669"/>
    <property type="project" value="InterPro"/>
</dbReference>
<evidence type="ECO:0000256" key="18">
    <source>
        <dbReference type="ARBA" id="ARBA00029663"/>
    </source>
</evidence>
<dbReference type="AlphaFoldDB" id="A0A1W4WFW1"/>
<evidence type="ECO:0000256" key="15">
    <source>
        <dbReference type="ARBA" id="ARBA00023157"/>
    </source>
</evidence>
<feature type="binding site" evidence="23">
    <location>
        <begin position="75"/>
        <end position="79"/>
    </location>
    <ligand>
        <name>substrate</name>
    </ligand>
</feature>
<keyword evidence="10 24" id="KW-0479">Metal-binding</keyword>
<keyword evidence="15 25" id="KW-1015">Disulfide bond</keyword>
<evidence type="ECO:0000256" key="22">
    <source>
        <dbReference type="ARBA" id="ARBA00093257"/>
    </source>
</evidence>
<protein>
    <recommendedName>
        <fullName evidence="6">Alpha-1,6-mannosyl-glycoprotein 2-beta-N-acetylglucosaminyltransferase</fullName>
        <ecNumber evidence="5">2.4.1.143</ecNumber>
    </recommendedName>
    <alternativeName>
        <fullName evidence="21">Beta-1,2-N-acetylglucosaminyltransferase II</fullName>
    </alternativeName>
    <alternativeName>
        <fullName evidence="20">GlcNAc-T II</fullName>
    </alternativeName>
    <alternativeName>
        <fullName evidence="19">Mannoside acetylglucosaminyltransferase 2</fullName>
    </alternativeName>
    <alternativeName>
        <fullName evidence="18">N-glycosyl-oligosaccharide-glycoprotein N-acetylglucosaminyltransferase II</fullName>
    </alternativeName>
</protein>
<evidence type="ECO:0000256" key="21">
    <source>
        <dbReference type="ARBA" id="ARBA00032915"/>
    </source>
</evidence>
<dbReference type="Pfam" id="PF05060">
    <property type="entry name" value="MGAT2"/>
    <property type="match status" value="1"/>
</dbReference>
<dbReference type="EC" id="2.4.1.143" evidence="5"/>
<evidence type="ECO:0000256" key="2">
    <source>
        <dbReference type="ARBA" id="ARBA00004323"/>
    </source>
</evidence>
<evidence type="ECO:0000313" key="28">
    <source>
        <dbReference type="RefSeq" id="XP_018322841.1"/>
    </source>
</evidence>
<accession>A0A1W4WFW1</accession>
<evidence type="ECO:0000256" key="26">
    <source>
        <dbReference type="SAM" id="Phobius"/>
    </source>
</evidence>
<evidence type="ECO:0000256" key="8">
    <source>
        <dbReference type="ARBA" id="ARBA00022679"/>
    </source>
</evidence>
<evidence type="ECO:0000256" key="10">
    <source>
        <dbReference type="ARBA" id="ARBA00022723"/>
    </source>
</evidence>
<feature type="disulfide bond" evidence="25">
    <location>
        <begin position="281"/>
        <end position="304"/>
    </location>
</feature>
<dbReference type="GO" id="GO:0009312">
    <property type="term" value="P:oligosaccharide biosynthetic process"/>
    <property type="evidence" value="ECO:0007669"/>
    <property type="project" value="InterPro"/>
</dbReference>
<evidence type="ECO:0000256" key="20">
    <source>
        <dbReference type="ARBA" id="ARBA00032552"/>
    </source>
</evidence>
<evidence type="ECO:0000256" key="3">
    <source>
        <dbReference type="ARBA" id="ARBA00004922"/>
    </source>
</evidence>
<dbReference type="SUPFAM" id="SSF53448">
    <property type="entry name" value="Nucleotide-diphospho-sugar transferases"/>
    <property type="match status" value="1"/>
</dbReference>
<dbReference type="GO" id="GO:0008455">
    <property type="term" value="F:alpha-1,6-mannosylglycoprotein 2-beta-N-acetylglucosaminyltransferase activity"/>
    <property type="evidence" value="ECO:0007669"/>
    <property type="project" value="UniProtKB-EC"/>
</dbReference>
<name>A0A1W4WFW1_AGRPL</name>
<dbReference type="InParanoid" id="A0A1W4WFW1"/>
<evidence type="ECO:0000256" key="25">
    <source>
        <dbReference type="PIRSR" id="PIRSR607754-3"/>
    </source>
</evidence>
<comment type="catalytic activity">
    <reaction evidence="22">
        <text>an N(4)-{beta-D-GlcNAc-(1-&gt;2)-alpha-D-Man-(1-&gt;3)-[alpha-D-Man-(1-&gt;6)]-beta-D-Man-(1-&gt;4)-beta-D-GlcNAc-(1-&gt;4)-beta-D-GlcNAc}-L-asparaginyl-[protein] + UDP-N-acetyl-alpha-D-glucosamine = N(4)-{beta-D-GlcNAc-(1-&gt;2)-alpha-D-Man-(1-&gt;3)-[beta-D-GlcNAc-(1-&gt;2)-alpha-D-Man-(1-&gt;6)]-beta-D-Man-(1-&gt;4)-beta-D-GlcNAc-(1-&gt;4)-beta-D-GlcNAc}-L-asparaginyl-[protein] + UDP + H(+)</text>
        <dbReference type="Rhea" id="RHEA:12941"/>
        <dbReference type="Rhea" id="RHEA-COMP:13526"/>
        <dbReference type="Rhea" id="RHEA-COMP:14369"/>
        <dbReference type="ChEBI" id="CHEBI:15378"/>
        <dbReference type="ChEBI" id="CHEBI:57705"/>
        <dbReference type="ChEBI" id="CHEBI:58223"/>
        <dbReference type="ChEBI" id="CHEBI:60615"/>
        <dbReference type="ChEBI" id="CHEBI:60651"/>
        <dbReference type="EC" id="2.4.1.143"/>
    </reaction>
</comment>
<comment type="cofactor">
    <cofactor evidence="1 24">
        <name>Mn(2+)</name>
        <dbReference type="ChEBI" id="CHEBI:29035"/>
    </cofactor>
</comment>
<evidence type="ECO:0000256" key="23">
    <source>
        <dbReference type="PIRSR" id="PIRSR607754-1"/>
    </source>
</evidence>
<keyword evidence="17 24" id="KW-0464">Manganese</keyword>
<dbReference type="UniPathway" id="UPA00378"/>
<evidence type="ECO:0000256" key="14">
    <source>
        <dbReference type="ARBA" id="ARBA00023136"/>
    </source>
</evidence>
<dbReference type="KEGG" id="apln:108735397"/>
<keyword evidence="8" id="KW-0808">Transferase</keyword>
<feature type="binding site" evidence="23">
    <location>
        <begin position="181"/>
        <end position="185"/>
    </location>
    <ligand>
        <name>substrate</name>
    </ligand>
</feature>
<proteinExistence type="inferred from homology"/>
<dbReference type="Proteomes" id="UP000192223">
    <property type="component" value="Unplaced"/>
</dbReference>
<feature type="disulfide bond" evidence="25">
    <location>
        <begin position="286"/>
        <end position="385"/>
    </location>
</feature>
<dbReference type="GO" id="GO:0006487">
    <property type="term" value="P:protein N-linked glycosylation"/>
    <property type="evidence" value="ECO:0007669"/>
    <property type="project" value="TreeGrafter"/>
</dbReference>
<keyword evidence="7" id="KW-0328">Glycosyltransferase</keyword>
<comment type="subcellular location">
    <subcellularLocation>
        <location evidence="2">Golgi apparatus membrane</location>
        <topology evidence="2">Single-pass type II membrane protein</topology>
    </subcellularLocation>
</comment>
<evidence type="ECO:0000256" key="4">
    <source>
        <dbReference type="ARBA" id="ARBA00011011"/>
    </source>
</evidence>
<keyword evidence="12 26" id="KW-1133">Transmembrane helix</keyword>
<dbReference type="InterPro" id="IPR007754">
    <property type="entry name" value="GlcNAc_II"/>
</dbReference>
<evidence type="ECO:0000256" key="12">
    <source>
        <dbReference type="ARBA" id="ARBA00022989"/>
    </source>
</evidence>
<sequence length="394" mass="45959">MFSYKLKTIMKFKFIVKFLFLLCLFTTVILYFSERKMVYLTSVASTTTSTSEFGDNQENFEASESSMYSVIILVQVHDRIQYLRELIYSLSKVSGISSALLVFSHDLIDEEINNLIRNVTFCDVLQIYFPYSIQNFPDQFPGDDPNDCPRNIEKTEAIEKNCTSAQFPDKFNHYRESRLCQIKHHWWWKANYVIDSLEVTRNHTGLFLFLEEDFYVLPDLIYVMKKMDGACRNHKDCGGLVMGYREQARCPANELRTVLQRRMGTIGFAIYRKTWELFKNCSENFCTFDEYNWDLSIFHVMKTCLKDQVTLLFSACSPRVLHLGVCGVHKKTKNCENSFNVLKKFYREMVYNHNPEKISVTELVGLVRIPGGNGGWADPRDHELCMSMVNKDMG</sequence>
<feature type="binding site" evidence="23">
    <location>
        <position position="106"/>
    </location>
    <ligand>
        <name>substrate</name>
    </ligand>
</feature>
<comment type="pathway">
    <text evidence="3">Protein modification; protein glycosylation.</text>
</comment>
<evidence type="ECO:0000256" key="7">
    <source>
        <dbReference type="ARBA" id="ARBA00022676"/>
    </source>
</evidence>
<comment type="similarity">
    <text evidence="4">Belongs to the glycosyltransferase 16 (GT16) protein family.</text>
</comment>
<feature type="binding site" evidence="23">
    <location>
        <position position="249"/>
    </location>
    <ligand>
        <name>substrate</name>
    </ligand>
</feature>
<reference evidence="28" key="1">
    <citation type="submission" date="2025-08" db="UniProtKB">
        <authorList>
            <consortium name="RefSeq"/>
        </authorList>
    </citation>
    <scope>IDENTIFICATION</scope>
    <source>
        <tissue evidence="28">Entire body</tissue>
    </source>
</reference>
<dbReference type="GO" id="GO:0046872">
    <property type="term" value="F:metal ion binding"/>
    <property type="evidence" value="ECO:0007669"/>
    <property type="project" value="UniProtKB-KW"/>
</dbReference>
<evidence type="ECO:0000256" key="6">
    <source>
        <dbReference type="ARBA" id="ARBA00014817"/>
    </source>
</evidence>
<evidence type="ECO:0000256" key="9">
    <source>
        <dbReference type="ARBA" id="ARBA00022692"/>
    </source>
</evidence>
<evidence type="ECO:0000256" key="19">
    <source>
        <dbReference type="ARBA" id="ARBA00031203"/>
    </source>
</evidence>
<dbReference type="STRING" id="224129.A0A1W4WFW1"/>
<evidence type="ECO:0000256" key="1">
    <source>
        <dbReference type="ARBA" id="ARBA00001936"/>
    </source>
</evidence>
<dbReference type="InterPro" id="IPR029044">
    <property type="entry name" value="Nucleotide-diphossugar_trans"/>
</dbReference>
<evidence type="ECO:0000313" key="27">
    <source>
        <dbReference type="Proteomes" id="UP000192223"/>
    </source>
</evidence>
<evidence type="ECO:0000256" key="13">
    <source>
        <dbReference type="ARBA" id="ARBA00023034"/>
    </source>
</evidence>
<dbReference type="GeneID" id="108735397"/>
<evidence type="ECO:0000256" key="11">
    <source>
        <dbReference type="ARBA" id="ARBA00022968"/>
    </source>
</evidence>
<evidence type="ECO:0000256" key="17">
    <source>
        <dbReference type="ARBA" id="ARBA00023211"/>
    </source>
</evidence>
<gene>
    <name evidence="28" type="primary">LOC108735397</name>
</gene>
<dbReference type="Gene3D" id="3.90.550.10">
    <property type="entry name" value="Spore Coat Polysaccharide Biosynthesis Protein SpsA, Chain A"/>
    <property type="match status" value="1"/>
</dbReference>
<feature type="binding site" evidence="24">
    <location>
        <position position="213"/>
    </location>
    <ligand>
        <name>Mn(2+)</name>
        <dbReference type="ChEBI" id="CHEBI:29035"/>
    </ligand>
</feature>
<evidence type="ECO:0000256" key="5">
    <source>
        <dbReference type="ARBA" id="ARBA00012613"/>
    </source>
</evidence>
<keyword evidence="14 26" id="KW-0472">Membrane</keyword>